<evidence type="ECO:0000256" key="1">
    <source>
        <dbReference type="SAM" id="MobiDB-lite"/>
    </source>
</evidence>
<evidence type="ECO:0000313" key="3">
    <source>
        <dbReference type="Proteomes" id="UP000077069"/>
    </source>
</evidence>
<proteinExistence type="predicted"/>
<dbReference type="Proteomes" id="UP000077069">
    <property type="component" value="Unassembled WGS sequence"/>
</dbReference>
<keyword evidence="3" id="KW-1185">Reference proteome</keyword>
<evidence type="ECO:0000313" key="2">
    <source>
        <dbReference type="EMBL" id="OAG08444.1"/>
    </source>
</evidence>
<sequence length="231" mass="26287">MYRSAPISFDTRSRSAARSHAARVGWQRSSKAAKIQERQRMLKDFLPESAWEPRWNNQEAVNRQPNQTSTQRNINAGSINDAIRVIDVSLAYGKIFPSHGAISLPMLDETTDSTAFHVAQFLGTFIWPTVGGHIAAYQWFQDFCTSRVLFHSQSAASATYRDLMAGKPSISMTRRNFQHKLEAIREIRSSLTRWHMVSKPEREQVIFAILILASHEVKEKDFLETTSPFSA</sequence>
<protein>
    <submittedName>
        <fullName evidence="2">Uncharacterized protein</fullName>
    </submittedName>
</protein>
<dbReference type="RefSeq" id="XP_018038809.1">
    <property type="nucleotide sequence ID" value="XM_018183983.1"/>
</dbReference>
<dbReference type="GeneID" id="28767469"/>
<dbReference type="AlphaFoldDB" id="A0A177CLL9"/>
<dbReference type="InParanoid" id="A0A177CLL9"/>
<dbReference type="EMBL" id="KV441550">
    <property type="protein sequence ID" value="OAG08444.1"/>
    <property type="molecule type" value="Genomic_DNA"/>
</dbReference>
<accession>A0A177CLL9</accession>
<dbReference type="OrthoDB" id="3469466at2759"/>
<reference evidence="2 3" key="1">
    <citation type="submission" date="2016-05" db="EMBL/GenBank/DDBJ databases">
        <title>Comparative analysis of secretome profiles of manganese(II)-oxidizing ascomycete fungi.</title>
        <authorList>
            <consortium name="DOE Joint Genome Institute"/>
            <person name="Zeiner C.A."/>
            <person name="Purvine S.O."/>
            <person name="Zink E.M."/>
            <person name="Wu S."/>
            <person name="Pasa-Tolic L."/>
            <person name="Chaput D.L."/>
            <person name="Haridas S."/>
            <person name="Grigoriev I.V."/>
            <person name="Santelli C.M."/>
            <person name="Hansel C.M."/>
        </authorList>
    </citation>
    <scope>NUCLEOTIDE SEQUENCE [LARGE SCALE GENOMIC DNA]</scope>
    <source>
        <strain evidence="2 3">AP3s5-JAC2a</strain>
    </source>
</reference>
<gene>
    <name evidence="2" type="ORF">CC84DRAFT_1239629</name>
</gene>
<name>A0A177CLL9_9PLEO</name>
<feature type="region of interest" description="Disordered" evidence="1">
    <location>
        <begin position="1"/>
        <end position="22"/>
    </location>
</feature>
<organism evidence="2 3">
    <name type="scientific">Paraphaeosphaeria sporulosa</name>
    <dbReference type="NCBI Taxonomy" id="1460663"/>
    <lineage>
        <taxon>Eukaryota</taxon>
        <taxon>Fungi</taxon>
        <taxon>Dikarya</taxon>
        <taxon>Ascomycota</taxon>
        <taxon>Pezizomycotina</taxon>
        <taxon>Dothideomycetes</taxon>
        <taxon>Pleosporomycetidae</taxon>
        <taxon>Pleosporales</taxon>
        <taxon>Massarineae</taxon>
        <taxon>Didymosphaeriaceae</taxon>
        <taxon>Paraphaeosphaeria</taxon>
    </lineage>
</organism>